<keyword evidence="3" id="KW-0808">Transferase</keyword>
<dbReference type="InterPro" id="IPR029063">
    <property type="entry name" value="SAM-dependent_MTases_sf"/>
</dbReference>
<dbReference type="PANTHER" id="PTHR10920">
    <property type="entry name" value="RIBOSOMAL RNA METHYLTRANSFERASE"/>
    <property type="match status" value="1"/>
</dbReference>
<accession>X0T2M7</accession>
<feature type="domain" description="Ribosomal RNA methyltransferase FtsJ" evidence="5">
    <location>
        <begin position="20"/>
        <end position="193"/>
    </location>
</feature>
<keyword evidence="1" id="KW-0698">rRNA processing</keyword>
<dbReference type="InterPro" id="IPR002877">
    <property type="entry name" value="RNA_MeTrfase_FtsJ_dom"/>
</dbReference>
<dbReference type="InterPro" id="IPR050082">
    <property type="entry name" value="RNA_methyltr_RlmE"/>
</dbReference>
<dbReference type="HAMAP" id="MF_01547">
    <property type="entry name" value="RNA_methyltr_E"/>
    <property type="match status" value="1"/>
</dbReference>
<organism evidence="6">
    <name type="scientific">marine sediment metagenome</name>
    <dbReference type="NCBI Taxonomy" id="412755"/>
    <lineage>
        <taxon>unclassified sequences</taxon>
        <taxon>metagenomes</taxon>
        <taxon>ecological metagenomes</taxon>
    </lineage>
</organism>
<name>X0T2M7_9ZZZZ</name>
<proteinExistence type="inferred from homology"/>
<dbReference type="Gene3D" id="3.40.50.150">
    <property type="entry name" value="Vaccinia Virus protein VP39"/>
    <property type="match status" value="1"/>
</dbReference>
<keyword evidence="4" id="KW-0949">S-adenosyl-L-methionine</keyword>
<evidence type="ECO:0000256" key="2">
    <source>
        <dbReference type="ARBA" id="ARBA00022603"/>
    </source>
</evidence>
<evidence type="ECO:0000259" key="5">
    <source>
        <dbReference type="Pfam" id="PF01728"/>
    </source>
</evidence>
<dbReference type="GO" id="GO:0008650">
    <property type="term" value="F:rRNA (uridine-2'-O-)-methyltransferase activity"/>
    <property type="evidence" value="ECO:0007669"/>
    <property type="project" value="TreeGrafter"/>
</dbReference>
<evidence type="ECO:0000256" key="3">
    <source>
        <dbReference type="ARBA" id="ARBA00022679"/>
    </source>
</evidence>
<reference evidence="6" key="1">
    <citation type="journal article" date="2014" name="Front. Microbiol.">
        <title>High frequency of phylogenetically diverse reductive dehalogenase-homologous genes in deep subseafloor sedimentary metagenomes.</title>
        <authorList>
            <person name="Kawai M."/>
            <person name="Futagami T."/>
            <person name="Toyoda A."/>
            <person name="Takaki Y."/>
            <person name="Nishi S."/>
            <person name="Hori S."/>
            <person name="Arai W."/>
            <person name="Tsubouchi T."/>
            <person name="Morono Y."/>
            <person name="Uchiyama I."/>
            <person name="Ito T."/>
            <person name="Fujiyama A."/>
            <person name="Inagaki F."/>
            <person name="Takami H."/>
        </authorList>
    </citation>
    <scope>NUCLEOTIDE SEQUENCE</scope>
    <source>
        <strain evidence="6">Expedition CK06-06</strain>
    </source>
</reference>
<keyword evidence="2" id="KW-0489">Methyltransferase</keyword>
<dbReference type="Pfam" id="PF01728">
    <property type="entry name" value="FtsJ"/>
    <property type="match status" value="1"/>
</dbReference>
<dbReference type="SUPFAM" id="SSF53335">
    <property type="entry name" value="S-adenosyl-L-methionine-dependent methyltransferases"/>
    <property type="match status" value="1"/>
</dbReference>
<comment type="caution">
    <text evidence="6">The sequence shown here is derived from an EMBL/GenBank/DDBJ whole genome shotgun (WGS) entry which is preliminary data.</text>
</comment>
<dbReference type="InterPro" id="IPR015507">
    <property type="entry name" value="rRNA-MeTfrase_E"/>
</dbReference>
<sequence length="196" mass="22094">MTKWQPQDHYFHRAKKEGFIARSVYKLEEVDRRVRLLKPGQRVLDLGCHPGSWLQYCARVVGKRGLVVGVDTRKISVELPPHVKFIQADVFELSPADLHHFSKEFDVVLSDLAPATTGIRSVDSNRSSILLQQALALAEDLLVPGGHFLGKIFQGSGFDEMVKELKSRFGKVKGIKPRATRKESKELYLVAMDKKA</sequence>
<dbReference type="AlphaFoldDB" id="X0T2M7"/>
<protein>
    <recommendedName>
        <fullName evidence="5">Ribosomal RNA methyltransferase FtsJ domain-containing protein</fullName>
    </recommendedName>
</protein>
<dbReference type="PIRSF" id="PIRSF005461">
    <property type="entry name" value="23S_rRNA_mtase"/>
    <property type="match status" value="1"/>
</dbReference>
<evidence type="ECO:0000313" key="6">
    <source>
        <dbReference type="EMBL" id="GAF81596.1"/>
    </source>
</evidence>
<dbReference type="PANTHER" id="PTHR10920:SF18">
    <property type="entry name" value="RRNA METHYLTRANSFERASE 2, MITOCHONDRIAL"/>
    <property type="match status" value="1"/>
</dbReference>
<gene>
    <name evidence="6" type="ORF">S01H1_11716</name>
</gene>
<evidence type="ECO:0000256" key="1">
    <source>
        <dbReference type="ARBA" id="ARBA00022552"/>
    </source>
</evidence>
<evidence type="ECO:0000256" key="4">
    <source>
        <dbReference type="ARBA" id="ARBA00022691"/>
    </source>
</evidence>
<dbReference type="EMBL" id="BARS01005983">
    <property type="protein sequence ID" value="GAF81596.1"/>
    <property type="molecule type" value="Genomic_DNA"/>
</dbReference>